<evidence type="ECO:0000313" key="2">
    <source>
        <dbReference type="Proteomes" id="UP001175211"/>
    </source>
</evidence>
<name>A0AA39KIR3_ARMTA</name>
<dbReference type="AlphaFoldDB" id="A0AA39KIR3"/>
<keyword evidence="2" id="KW-1185">Reference proteome</keyword>
<accession>A0AA39KIR3</accession>
<dbReference type="GeneID" id="85353055"/>
<organism evidence="1 2">
    <name type="scientific">Armillaria tabescens</name>
    <name type="common">Ringless honey mushroom</name>
    <name type="synonym">Agaricus tabescens</name>
    <dbReference type="NCBI Taxonomy" id="1929756"/>
    <lineage>
        <taxon>Eukaryota</taxon>
        <taxon>Fungi</taxon>
        <taxon>Dikarya</taxon>
        <taxon>Basidiomycota</taxon>
        <taxon>Agaricomycotina</taxon>
        <taxon>Agaricomycetes</taxon>
        <taxon>Agaricomycetidae</taxon>
        <taxon>Agaricales</taxon>
        <taxon>Marasmiineae</taxon>
        <taxon>Physalacriaceae</taxon>
        <taxon>Desarmillaria</taxon>
    </lineage>
</organism>
<dbReference type="RefSeq" id="XP_060332129.1">
    <property type="nucleotide sequence ID" value="XM_060469507.1"/>
</dbReference>
<sequence length="269" mass="29700">MYSSCTLHYTTIVDLNRESAAYPSRRRIPKAVSSKELDDCDRHLVLILAASCLTGACSTQGLLPTRSLAGTYHCEDDSMIYDKTTHREAEFKLYTLTFDVLDVDLEAPCPSSKLLFNKPSLGSTKSEWTELDFAGGVTGLWTRCRTCISRVHYTMHLAPCRGIGGVTLMQLMRNLRGLVNGQEDAADGRSSVAVEGSRRLKRLHAEYGRDVGGCRGQPSSREASVWREGRSSLRVVVVLSQSTKGKIGIRKGVGRGSNVGVWREIVERQ</sequence>
<dbReference type="Proteomes" id="UP001175211">
    <property type="component" value="Unassembled WGS sequence"/>
</dbReference>
<protein>
    <submittedName>
        <fullName evidence="1">Uncharacterized protein</fullName>
    </submittedName>
</protein>
<reference evidence="1" key="1">
    <citation type="submission" date="2023-06" db="EMBL/GenBank/DDBJ databases">
        <authorList>
            <consortium name="Lawrence Berkeley National Laboratory"/>
            <person name="Ahrendt S."/>
            <person name="Sahu N."/>
            <person name="Indic B."/>
            <person name="Wong-Bajracharya J."/>
            <person name="Merenyi Z."/>
            <person name="Ke H.-M."/>
            <person name="Monk M."/>
            <person name="Kocsube S."/>
            <person name="Drula E."/>
            <person name="Lipzen A."/>
            <person name="Balint B."/>
            <person name="Henrissat B."/>
            <person name="Andreopoulos B."/>
            <person name="Martin F.M."/>
            <person name="Harder C.B."/>
            <person name="Rigling D."/>
            <person name="Ford K.L."/>
            <person name="Foster G.D."/>
            <person name="Pangilinan J."/>
            <person name="Papanicolaou A."/>
            <person name="Barry K."/>
            <person name="LaButti K."/>
            <person name="Viragh M."/>
            <person name="Koriabine M."/>
            <person name="Yan M."/>
            <person name="Riley R."/>
            <person name="Champramary S."/>
            <person name="Plett K.L."/>
            <person name="Tsai I.J."/>
            <person name="Slot J."/>
            <person name="Sipos G."/>
            <person name="Plett J."/>
            <person name="Nagy L.G."/>
            <person name="Grigoriev I.V."/>
        </authorList>
    </citation>
    <scope>NUCLEOTIDE SEQUENCE</scope>
    <source>
        <strain evidence="1">CCBAS 213</strain>
    </source>
</reference>
<evidence type="ECO:0000313" key="1">
    <source>
        <dbReference type="EMBL" id="KAK0460003.1"/>
    </source>
</evidence>
<gene>
    <name evidence="1" type="ORF">EV420DRAFT_1478543</name>
</gene>
<comment type="caution">
    <text evidence="1">The sequence shown here is derived from an EMBL/GenBank/DDBJ whole genome shotgun (WGS) entry which is preliminary data.</text>
</comment>
<proteinExistence type="predicted"/>
<dbReference type="EMBL" id="JAUEPS010000013">
    <property type="protein sequence ID" value="KAK0460003.1"/>
    <property type="molecule type" value="Genomic_DNA"/>
</dbReference>